<protein>
    <submittedName>
        <fullName evidence="1">Uncharacterized protein</fullName>
    </submittedName>
</protein>
<dbReference type="Proteomes" id="UP000276834">
    <property type="component" value="Unassembled WGS sequence"/>
</dbReference>
<proteinExistence type="predicted"/>
<organism evidence="1 2">
    <name type="scientific">Chloebia gouldiae</name>
    <name type="common">Gouldian finch</name>
    <name type="synonym">Erythrura gouldiae</name>
    <dbReference type="NCBI Taxonomy" id="44316"/>
    <lineage>
        <taxon>Eukaryota</taxon>
        <taxon>Metazoa</taxon>
        <taxon>Chordata</taxon>
        <taxon>Craniata</taxon>
        <taxon>Vertebrata</taxon>
        <taxon>Euteleostomi</taxon>
        <taxon>Archelosauria</taxon>
        <taxon>Archosauria</taxon>
        <taxon>Dinosauria</taxon>
        <taxon>Saurischia</taxon>
        <taxon>Theropoda</taxon>
        <taxon>Coelurosauria</taxon>
        <taxon>Aves</taxon>
        <taxon>Neognathae</taxon>
        <taxon>Neoaves</taxon>
        <taxon>Telluraves</taxon>
        <taxon>Australaves</taxon>
        <taxon>Passeriformes</taxon>
        <taxon>Passeroidea</taxon>
        <taxon>Passeridae</taxon>
        <taxon>Chloebia</taxon>
    </lineage>
</organism>
<evidence type="ECO:0000313" key="1">
    <source>
        <dbReference type="EMBL" id="RLV87474.1"/>
    </source>
</evidence>
<evidence type="ECO:0000313" key="2">
    <source>
        <dbReference type="Proteomes" id="UP000276834"/>
    </source>
</evidence>
<sequence length="89" mass="9357">MIWWDIAGEGRRGHREVIVNGLAVSPGDGALFCPAVPGSEGCRRTPDPVHPRLLQCLTAKSTGQVSIAASLLCVPSEFSFCPACVPPAQ</sequence>
<keyword evidence="2" id="KW-1185">Reference proteome</keyword>
<name>A0A3L8RUR9_CHLGU</name>
<gene>
    <name evidence="1" type="ORF">DV515_00015675</name>
</gene>
<dbReference type="EMBL" id="QUSF01000200">
    <property type="protein sequence ID" value="RLV87474.1"/>
    <property type="molecule type" value="Genomic_DNA"/>
</dbReference>
<accession>A0A3L8RUR9</accession>
<dbReference type="AlphaFoldDB" id="A0A3L8RUR9"/>
<reference evidence="1 2" key="1">
    <citation type="journal article" date="2018" name="Proc. R. Soc. B">
        <title>A non-coding region near Follistatin controls head colour polymorphism in the Gouldian finch.</title>
        <authorList>
            <person name="Toomey M.B."/>
            <person name="Marques C.I."/>
            <person name="Andrade P."/>
            <person name="Araujo P.M."/>
            <person name="Sabatino S."/>
            <person name="Gazda M.A."/>
            <person name="Afonso S."/>
            <person name="Lopes R.J."/>
            <person name="Corbo J.C."/>
            <person name="Carneiro M."/>
        </authorList>
    </citation>
    <scope>NUCLEOTIDE SEQUENCE [LARGE SCALE GENOMIC DNA]</scope>
    <source>
        <strain evidence="1">Red01</strain>
        <tissue evidence="1">Muscle</tissue>
    </source>
</reference>
<comment type="caution">
    <text evidence="1">The sequence shown here is derived from an EMBL/GenBank/DDBJ whole genome shotgun (WGS) entry which is preliminary data.</text>
</comment>